<protein>
    <submittedName>
        <fullName evidence="1">Uncharacterized protein</fullName>
    </submittedName>
</protein>
<name>A0A1Y0AZX0_9LAMI</name>
<geneLocation type="mitochondrion" evidence="1"/>
<organism evidence="1">
    <name type="scientific">Utricularia reniformis</name>
    <dbReference type="NCBI Taxonomy" id="192314"/>
    <lineage>
        <taxon>Eukaryota</taxon>
        <taxon>Viridiplantae</taxon>
        <taxon>Streptophyta</taxon>
        <taxon>Embryophyta</taxon>
        <taxon>Tracheophyta</taxon>
        <taxon>Spermatophyta</taxon>
        <taxon>Magnoliopsida</taxon>
        <taxon>eudicotyledons</taxon>
        <taxon>Gunneridae</taxon>
        <taxon>Pentapetalae</taxon>
        <taxon>asterids</taxon>
        <taxon>lamiids</taxon>
        <taxon>Lamiales</taxon>
        <taxon>Lentibulariaceae</taxon>
        <taxon>Utricularia</taxon>
    </lineage>
</organism>
<dbReference type="PANTHER" id="PTHR33116">
    <property type="entry name" value="REVERSE TRANSCRIPTASE ZINC-BINDING DOMAIN-CONTAINING PROTEIN-RELATED-RELATED"/>
    <property type="match status" value="1"/>
</dbReference>
<sequence length="84" mass="9244">MAVPSNQPLPFTYLGLPVGAQMSSLKHWKPVVDKFHSVLSSWKASSLYFLSLFRLPAGLLNPKEADFPIYVILTDSATLAPPKT</sequence>
<gene>
    <name evidence="1" type="ORF">AEK19_MT0413</name>
</gene>
<reference evidence="1" key="1">
    <citation type="submission" date="2017-03" db="EMBL/GenBank/DDBJ databases">
        <title>The mitochondrial genome of the carnivorous plant Utricularia reniformis (Lentibulariaceae): structure, comparative analysis and evolutionary landmarks.</title>
        <authorList>
            <person name="Silva S.R."/>
            <person name="Alvarenga D.O."/>
            <person name="Michael T.P."/>
            <person name="Miranda V.F.O."/>
            <person name="Varani A.M."/>
        </authorList>
    </citation>
    <scope>NUCLEOTIDE SEQUENCE</scope>
</reference>
<accession>A0A1Y0AZX0</accession>
<keyword evidence="1" id="KW-0496">Mitochondrion</keyword>
<proteinExistence type="predicted"/>
<dbReference type="EMBL" id="KY774314">
    <property type="protein sequence ID" value="ART30679.1"/>
    <property type="molecule type" value="Genomic_DNA"/>
</dbReference>
<evidence type="ECO:0000313" key="1">
    <source>
        <dbReference type="EMBL" id="ART30679.1"/>
    </source>
</evidence>
<dbReference type="AlphaFoldDB" id="A0A1Y0AZX0"/>
<dbReference type="PANTHER" id="PTHR33116:SF78">
    <property type="entry name" value="OS12G0587133 PROTEIN"/>
    <property type="match status" value="1"/>
</dbReference>